<dbReference type="HOGENOM" id="CLU_217265_0_0_10"/>
<dbReference type="EMBL" id="AP009380">
    <property type="protein sequence ID" value="BAG32993.1"/>
    <property type="molecule type" value="Genomic_DNA"/>
</dbReference>
<proteinExistence type="predicted"/>
<sequence length="32" mass="3754">MPMITCKYNEFILAYGNPAVAEWFMGIRTERT</sequence>
<dbReference type="Proteomes" id="UP000008842">
    <property type="component" value="Chromosome"/>
</dbReference>
<evidence type="ECO:0000313" key="2">
    <source>
        <dbReference type="Proteomes" id="UP000008842"/>
    </source>
</evidence>
<dbReference type="AlphaFoldDB" id="B2RHZ8"/>
<evidence type="ECO:0000313" key="1">
    <source>
        <dbReference type="EMBL" id="BAG32993.1"/>
    </source>
</evidence>
<accession>B2RHZ8</accession>
<dbReference type="KEGG" id="pgn:PGN_0474"/>
<protein>
    <submittedName>
        <fullName evidence="1">Uncharacterized protein</fullName>
    </submittedName>
</protein>
<name>B2RHZ8_PORG3</name>
<organism evidence="1 2">
    <name type="scientific">Porphyromonas gingivalis (strain ATCC 33277 / DSM 20709 / CIP 103683 / JCM 12257 / NCTC 11834 / 2561)</name>
    <dbReference type="NCBI Taxonomy" id="431947"/>
    <lineage>
        <taxon>Bacteria</taxon>
        <taxon>Pseudomonadati</taxon>
        <taxon>Bacteroidota</taxon>
        <taxon>Bacteroidia</taxon>
        <taxon>Bacteroidales</taxon>
        <taxon>Porphyromonadaceae</taxon>
        <taxon>Porphyromonas</taxon>
    </lineage>
</organism>
<reference evidence="1 2" key="1">
    <citation type="journal article" date="2008" name="DNA Res.">
        <title>Determination of the genome sequence of Porphyromonas gingivalis strain ATCC 33277 and genomic comparison with strain W83 revealed extensive genome rearrangements in P. gingivalis.</title>
        <authorList>
            <person name="Naito M."/>
            <person name="Hirakawa H."/>
            <person name="Yamashita A."/>
            <person name="Ohara N."/>
            <person name="Shoji M."/>
            <person name="Yukitake H."/>
            <person name="Nakayama K."/>
            <person name="Toh H."/>
            <person name="Yoshimura F."/>
            <person name="Kuhara S."/>
            <person name="Hattori M."/>
            <person name="Hayashi T."/>
            <person name="Nakayama K."/>
        </authorList>
    </citation>
    <scope>NUCLEOTIDE SEQUENCE [LARGE SCALE GENOMIC DNA]</scope>
    <source>
        <strain evidence="2">ATCC 33277 / DSM 20709 / CIP 103683 / JCM 12257 / NCTC 11834 / 2561</strain>
    </source>
</reference>
<gene>
    <name evidence="1" type="ordered locus">PGN_0474</name>
</gene>